<evidence type="ECO:0008006" key="3">
    <source>
        <dbReference type="Google" id="ProtNLM"/>
    </source>
</evidence>
<protein>
    <recommendedName>
        <fullName evidence="3">DUF4139 domain-containing protein</fullName>
    </recommendedName>
</protein>
<evidence type="ECO:0000313" key="2">
    <source>
        <dbReference type="Proteomes" id="UP001208689"/>
    </source>
</evidence>
<sequence>MKAQLESRKSVRLNWFKQEKVPFSIKNILEWQYSRHSAEQNEILREVLMQYEFSQLEKPIPNTDIIIFDKTGLPQAYMNTEKNIGKKFLTNKVPNREISVKDRLVSLKKGENKVTSKPVPPQEAHRYKEIQEHERIDVIQRKISVTNESSRDMKEIRLEFIQTKEVEFLSCKPETSGSSPPEYFWKVDIPAESTTSIEINLNVITKSVYKIEKEKIVEKIQPNIQYQR</sequence>
<evidence type="ECO:0000313" key="1">
    <source>
        <dbReference type="EMBL" id="UYP47163.1"/>
    </source>
</evidence>
<name>A0ABY6HUZ0_9ARCH</name>
<organism evidence="1 2">
    <name type="scientific">Candidatus Lokiarchaeum ossiferum</name>
    <dbReference type="NCBI Taxonomy" id="2951803"/>
    <lineage>
        <taxon>Archaea</taxon>
        <taxon>Promethearchaeati</taxon>
        <taxon>Promethearchaeota</taxon>
        <taxon>Promethearchaeia</taxon>
        <taxon>Promethearchaeales</taxon>
        <taxon>Promethearchaeaceae</taxon>
        <taxon>Candidatus Lokiarchaeum</taxon>
    </lineage>
</organism>
<reference evidence="1" key="1">
    <citation type="submission" date="2022-09" db="EMBL/GenBank/DDBJ databases">
        <title>Actin cytoskeleton and complex cell architecture in an #Asgard archaeon.</title>
        <authorList>
            <person name="Ponce Toledo R.I."/>
            <person name="Schleper C."/>
            <person name="Rodrigues Oliveira T."/>
            <person name="Wollweber F."/>
            <person name="Xu J."/>
            <person name="Rittmann S."/>
            <person name="Klingl A."/>
            <person name="Pilhofer M."/>
        </authorList>
    </citation>
    <scope>NUCLEOTIDE SEQUENCE</scope>
    <source>
        <strain evidence="1">B-35</strain>
    </source>
</reference>
<proteinExistence type="predicted"/>
<gene>
    <name evidence="1" type="ORF">NEF87_003448</name>
</gene>
<accession>A0ABY6HUZ0</accession>
<dbReference type="Proteomes" id="UP001208689">
    <property type="component" value="Chromosome"/>
</dbReference>
<dbReference type="EMBL" id="CP104013">
    <property type="protein sequence ID" value="UYP47163.1"/>
    <property type="molecule type" value="Genomic_DNA"/>
</dbReference>
<keyword evidence="2" id="KW-1185">Reference proteome</keyword>